<proteinExistence type="predicted"/>
<gene>
    <name evidence="1" type="ORF">E2562_035616</name>
</gene>
<name>A0A6G1C9X8_9ORYZ</name>
<evidence type="ECO:0000313" key="1">
    <source>
        <dbReference type="EMBL" id="KAF0897308.1"/>
    </source>
</evidence>
<organism evidence="1 2">
    <name type="scientific">Oryza meyeriana var. granulata</name>
    <dbReference type="NCBI Taxonomy" id="110450"/>
    <lineage>
        <taxon>Eukaryota</taxon>
        <taxon>Viridiplantae</taxon>
        <taxon>Streptophyta</taxon>
        <taxon>Embryophyta</taxon>
        <taxon>Tracheophyta</taxon>
        <taxon>Spermatophyta</taxon>
        <taxon>Magnoliopsida</taxon>
        <taxon>Liliopsida</taxon>
        <taxon>Poales</taxon>
        <taxon>Poaceae</taxon>
        <taxon>BOP clade</taxon>
        <taxon>Oryzoideae</taxon>
        <taxon>Oryzeae</taxon>
        <taxon>Oryzinae</taxon>
        <taxon>Oryza</taxon>
        <taxon>Oryza meyeriana</taxon>
    </lineage>
</organism>
<dbReference type="EMBL" id="SPHZ02000010">
    <property type="protein sequence ID" value="KAF0897308.1"/>
    <property type="molecule type" value="Genomic_DNA"/>
</dbReference>
<accession>A0A6G1C9X8</accession>
<keyword evidence="2" id="KW-1185">Reference proteome</keyword>
<evidence type="ECO:0000313" key="2">
    <source>
        <dbReference type="Proteomes" id="UP000479710"/>
    </source>
</evidence>
<sequence>MAGGVVVDSGGSFTIEYTVPSAPNTRARTAQPHTVAMPRTPSLCVSAAGVEGVEFVSPPANVSNAVDDNSHRCHCRYRTISNVLATTEPVAAQVGEDGEPDKLLLLSNEEPSSFKEAEHQECWRKAM</sequence>
<dbReference type="Proteomes" id="UP000479710">
    <property type="component" value="Unassembled WGS sequence"/>
</dbReference>
<comment type="caution">
    <text evidence="1">The sequence shown here is derived from an EMBL/GenBank/DDBJ whole genome shotgun (WGS) entry which is preliminary data.</text>
</comment>
<reference evidence="1 2" key="1">
    <citation type="submission" date="2019-11" db="EMBL/GenBank/DDBJ databases">
        <title>Whole genome sequence of Oryza granulata.</title>
        <authorList>
            <person name="Li W."/>
        </authorList>
    </citation>
    <scope>NUCLEOTIDE SEQUENCE [LARGE SCALE GENOMIC DNA]</scope>
    <source>
        <strain evidence="2">cv. Menghai</strain>
        <tissue evidence="1">Leaf</tissue>
    </source>
</reference>
<dbReference type="AlphaFoldDB" id="A0A6G1C9X8"/>
<protein>
    <submittedName>
        <fullName evidence="1">Uncharacterized protein</fullName>
    </submittedName>
</protein>